<evidence type="ECO:0008006" key="3">
    <source>
        <dbReference type="Google" id="ProtNLM"/>
    </source>
</evidence>
<gene>
    <name evidence="1" type="ORF">SAMN02744040_01043</name>
</gene>
<dbReference type="InterPro" id="IPR009702">
    <property type="entry name" value="DUF1284"/>
</dbReference>
<accession>A0A1M5QMD9</accession>
<dbReference type="Proteomes" id="UP000242520">
    <property type="component" value="Unassembled WGS sequence"/>
</dbReference>
<organism evidence="1 2">
    <name type="scientific">Tepidibacter thalassicus DSM 15285</name>
    <dbReference type="NCBI Taxonomy" id="1123350"/>
    <lineage>
        <taxon>Bacteria</taxon>
        <taxon>Bacillati</taxon>
        <taxon>Bacillota</taxon>
        <taxon>Clostridia</taxon>
        <taxon>Peptostreptococcales</taxon>
        <taxon>Peptostreptococcaceae</taxon>
        <taxon>Tepidibacter</taxon>
    </lineage>
</organism>
<dbReference type="EMBL" id="FQXH01000008">
    <property type="protein sequence ID" value="SHH15297.1"/>
    <property type="molecule type" value="Genomic_DNA"/>
</dbReference>
<dbReference type="STRING" id="1123350.SAMN02744040_01043"/>
<proteinExistence type="predicted"/>
<dbReference type="AlphaFoldDB" id="A0A1M5QMD9"/>
<dbReference type="RefSeq" id="WP_072724322.1">
    <property type="nucleotide sequence ID" value="NZ_FQXH01000008.1"/>
</dbReference>
<protein>
    <recommendedName>
        <fullName evidence="3">DUF1284 domain-containing protein</fullName>
    </recommendedName>
</protein>
<keyword evidence="2" id="KW-1185">Reference proteome</keyword>
<evidence type="ECO:0000313" key="1">
    <source>
        <dbReference type="EMBL" id="SHH15297.1"/>
    </source>
</evidence>
<dbReference type="Pfam" id="PF06935">
    <property type="entry name" value="DUF1284"/>
    <property type="match status" value="1"/>
</dbReference>
<reference evidence="2" key="1">
    <citation type="submission" date="2016-11" db="EMBL/GenBank/DDBJ databases">
        <authorList>
            <person name="Varghese N."/>
            <person name="Submissions S."/>
        </authorList>
    </citation>
    <scope>NUCLEOTIDE SEQUENCE [LARGE SCALE GENOMIC DNA]</scope>
    <source>
        <strain evidence="2">DSM 15285</strain>
    </source>
</reference>
<sequence length="130" mass="15187">MNLILRAHHLLCIQGYQGKGYNDEFVNNMTKITNTLKNNINTKIKIISKTDFICSKCPNNIGNGLCKSEIKVNSLDTKTIKLLELKENKTYTYKEILNTIKEKLTLEKFEYICKNCEWFKYGYCKKGLFK</sequence>
<name>A0A1M5QMD9_9FIRM</name>
<dbReference type="OrthoDB" id="121064at2"/>
<evidence type="ECO:0000313" key="2">
    <source>
        <dbReference type="Proteomes" id="UP000242520"/>
    </source>
</evidence>